<dbReference type="InterPro" id="IPR007560">
    <property type="entry name" value="Restrct_endonuc_IV_Mrr"/>
</dbReference>
<gene>
    <name evidence="2" type="ORF">ACFOSS_12620</name>
</gene>
<dbReference type="Pfam" id="PF04471">
    <property type="entry name" value="Mrr_cat"/>
    <property type="match status" value="1"/>
</dbReference>
<evidence type="ECO:0000259" key="1">
    <source>
        <dbReference type="Pfam" id="PF04471"/>
    </source>
</evidence>
<evidence type="ECO:0000313" key="3">
    <source>
        <dbReference type="Proteomes" id="UP001595692"/>
    </source>
</evidence>
<dbReference type="InterPro" id="IPR052906">
    <property type="entry name" value="Type_IV_Methyl-Rstrct_Enzyme"/>
</dbReference>
<dbReference type="GO" id="GO:0016787">
    <property type="term" value="F:hydrolase activity"/>
    <property type="evidence" value="ECO:0007669"/>
    <property type="project" value="UniProtKB-KW"/>
</dbReference>
<keyword evidence="2" id="KW-0540">Nuclease</keyword>
<evidence type="ECO:0000313" key="2">
    <source>
        <dbReference type="EMBL" id="MFC3914305.1"/>
    </source>
</evidence>
<dbReference type="EMBL" id="JBHSAF010000014">
    <property type="protein sequence ID" value="MFC3914305.1"/>
    <property type="molecule type" value="Genomic_DNA"/>
</dbReference>
<sequence>MITRTIVDAAKQALLLLGRPATVDEIYQCIQQHQLYEFGAKSPQSVIRVTMDRHCANKTLGSMHKQRFFRKDEDGTYQLLDAVSYSPSVPTQPLTLSESETSAEEVETYIEQIQDLAAIQREKVKLEILASLRQLPPDRFEAFCRQFLSRYGFTRMELTSRGRDGGIDVKGLLRMGLAEMRVAVQCKRYGEDNKIGRPTVSSFRGDITGDFEQGIFITTSGFTKEAEEVSFKPGCVPIILIDGEQLAEIMIEKGIGVQRQMIDVYDFDTELLWD</sequence>
<protein>
    <submittedName>
        <fullName evidence="2">Restriction endonuclease</fullName>
        <ecNumber evidence="2">3.1.21.-</ecNumber>
    </submittedName>
</protein>
<dbReference type="InterPro" id="IPR011335">
    <property type="entry name" value="Restrct_endonuc-II-like"/>
</dbReference>
<dbReference type="PANTHER" id="PTHR30015:SF7">
    <property type="entry name" value="TYPE IV METHYL-DIRECTED RESTRICTION ENZYME ECOKMRR"/>
    <property type="match status" value="1"/>
</dbReference>
<dbReference type="InterPro" id="IPR011856">
    <property type="entry name" value="tRNA_endonuc-like_dom_sf"/>
</dbReference>
<keyword evidence="3" id="KW-1185">Reference proteome</keyword>
<dbReference type="GO" id="GO:0004519">
    <property type="term" value="F:endonuclease activity"/>
    <property type="evidence" value="ECO:0007669"/>
    <property type="project" value="UniProtKB-KW"/>
</dbReference>
<proteinExistence type="predicted"/>
<dbReference type="SUPFAM" id="SSF52980">
    <property type="entry name" value="Restriction endonuclease-like"/>
    <property type="match status" value="1"/>
</dbReference>
<dbReference type="Proteomes" id="UP001595692">
    <property type="component" value="Unassembled WGS sequence"/>
</dbReference>
<dbReference type="PANTHER" id="PTHR30015">
    <property type="entry name" value="MRR RESTRICTION SYSTEM PROTEIN"/>
    <property type="match status" value="1"/>
</dbReference>
<name>A0ABV8CQ14_9GAMM</name>
<comment type="caution">
    <text evidence="2">The sequence shown here is derived from an EMBL/GenBank/DDBJ whole genome shotgun (WGS) entry which is preliminary data.</text>
</comment>
<dbReference type="Gene3D" id="3.40.1350.10">
    <property type="match status" value="1"/>
</dbReference>
<dbReference type="EC" id="3.1.21.-" evidence="2"/>
<feature type="domain" description="Restriction endonuclease type IV Mrr" evidence="1">
    <location>
        <begin position="132"/>
        <end position="250"/>
    </location>
</feature>
<accession>A0ABV8CQ14</accession>
<keyword evidence="2" id="KW-0255">Endonuclease</keyword>
<reference evidence="3" key="1">
    <citation type="journal article" date="2019" name="Int. J. Syst. Evol. Microbiol.">
        <title>The Global Catalogue of Microorganisms (GCM) 10K type strain sequencing project: providing services to taxonomists for standard genome sequencing and annotation.</title>
        <authorList>
            <consortium name="The Broad Institute Genomics Platform"/>
            <consortium name="The Broad Institute Genome Sequencing Center for Infectious Disease"/>
            <person name="Wu L."/>
            <person name="Ma J."/>
        </authorList>
    </citation>
    <scope>NUCLEOTIDE SEQUENCE [LARGE SCALE GENOMIC DNA]</scope>
    <source>
        <strain evidence="3">CCUG 54939</strain>
    </source>
</reference>
<organism evidence="2 3">
    <name type="scientific">Pseudaeromonas sharmana</name>
    <dbReference type="NCBI Taxonomy" id="328412"/>
    <lineage>
        <taxon>Bacteria</taxon>
        <taxon>Pseudomonadati</taxon>
        <taxon>Pseudomonadota</taxon>
        <taxon>Gammaproteobacteria</taxon>
        <taxon>Aeromonadales</taxon>
        <taxon>Aeromonadaceae</taxon>
        <taxon>Pseudaeromonas</taxon>
    </lineage>
</organism>
<keyword evidence="2" id="KW-0378">Hydrolase</keyword>
<dbReference type="RefSeq" id="WP_377153033.1">
    <property type="nucleotide sequence ID" value="NZ_JBHSAF010000014.1"/>
</dbReference>